<dbReference type="EMBL" id="PZJJ01000026">
    <property type="protein sequence ID" value="PTL38022.1"/>
    <property type="molecule type" value="Genomic_DNA"/>
</dbReference>
<dbReference type="AlphaFoldDB" id="A0A2T4U3N5"/>
<keyword evidence="3 6" id="KW-0812">Transmembrane</keyword>
<evidence type="ECO:0000256" key="6">
    <source>
        <dbReference type="SAM" id="Phobius"/>
    </source>
</evidence>
<feature type="transmembrane region" description="Helical" evidence="6">
    <location>
        <begin position="326"/>
        <end position="351"/>
    </location>
</feature>
<evidence type="ECO:0000256" key="1">
    <source>
        <dbReference type="ARBA" id="ARBA00004651"/>
    </source>
</evidence>
<feature type="transmembrane region" description="Helical" evidence="6">
    <location>
        <begin position="653"/>
        <end position="674"/>
    </location>
</feature>
<feature type="transmembrane region" description="Helical" evidence="6">
    <location>
        <begin position="371"/>
        <end position="397"/>
    </location>
</feature>
<accession>A0A2T4U3N5</accession>
<feature type="transmembrane region" description="Helical" evidence="6">
    <location>
        <begin position="448"/>
        <end position="468"/>
    </location>
</feature>
<dbReference type="RefSeq" id="WP_107585757.1">
    <property type="nucleotide sequence ID" value="NZ_PZJJ01000026.1"/>
</dbReference>
<keyword evidence="9" id="KW-1185">Reference proteome</keyword>
<evidence type="ECO:0000256" key="4">
    <source>
        <dbReference type="ARBA" id="ARBA00022989"/>
    </source>
</evidence>
<dbReference type="PANTHER" id="PTHR30287">
    <property type="entry name" value="MEMBRANE COMPONENT OF PREDICTED ABC SUPERFAMILY METABOLITE UPTAKE TRANSPORTER"/>
    <property type="match status" value="1"/>
</dbReference>
<keyword evidence="2" id="KW-1003">Cell membrane</keyword>
<evidence type="ECO:0000256" key="3">
    <source>
        <dbReference type="ARBA" id="ARBA00022692"/>
    </source>
</evidence>
<name>A0A2T4U3N5_9BACI</name>
<feature type="domain" description="ABC3 transporter permease C-terminal" evidence="7">
    <location>
        <begin position="653"/>
        <end position="770"/>
    </location>
</feature>
<feature type="transmembrane region" description="Helical" evidence="6">
    <location>
        <begin position="702"/>
        <end position="729"/>
    </location>
</feature>
<feature type="transmembrane region" description="Helical" evidence="6">
    <location>
        <begin position="282"/>
        <end position="305"/>
    </location>
</feature>
<feature type="domain" description="ABC3 transporter permease C-terminal" evidence="7">
    <location>
        <begin position="285"/>
        <end position="404"/>
    </location>
</feature>
<evidence type="ECO:0000256" key="5">
    <source>
        <dbReference type="ARBA" id="ARBA00023136"/>
    </source>
</evidence>
<keyword evidence="4 6" id="KW-1133">Transmembrane helix</keyword>
<evidence type="ECO:0000256" key="2">
    <source>
        <dbReference type="ARBA" id="ARBA00022475"/>
    </source>
</evidence>
<dbReference type="OrthoDB" id="2934570at2"/>
<feature type="transmembrane region" description="Helical" evidence="6">
    <location>
        <begin position="741"/>
        <end position="761"/>
    </location>
</feature>
<evidence type="ECO:0000313" key="9">
    <source>
        <dbReference type="Proteomes" id="UP000240509"/>
    </source>
</evidence>
<keyword evidence="5 6" id="KW-0472">Membrane</keyword>
<dbReference type="InterPro" id="IPR003838">
    <property type="entry name" value="ABC3_permease_C"/>
</dbReference>
<evidence type="ECO:0000313" key="8">
    <source>
        <dbReference type="EMBL" id="PTL38022.1"/>
    </source>
</evidence>
<dbReference type="PANTHER" id="PTHR30287:SF1">
    <property type="entry name" value="INNER MEMBRANE PROTEIN"/>
    <property type="match status" value="1"/>
</dbReference>
<organism evidence="8 9">
    <name type="scientific">Alkalicoccus saliphilus</name>
    <dbReference type="NCBI Taxonomy" id="200989"/>
    <lineage>
        <taxon>Bacteria</taxon>
        <taxon>Bacillati</taxon>
        <taxon>Bacillota</taxon>
        <taxon>Bacilli</taxon>
        <taxon>Bacillales</taxon>
        <taxon>Bacillaceae</taxon>
        <taxon>Alkalicoccus</taxon>
    </lineage>
</organism>
<sequence length="780" mass="88485">MLLKNVRRTLSKKWMQLTAISIIVILSSFIYTMMSYGISGIEEPTETFLEEYNQEDFAVEMMNQLTDREIQIFDAEVLPAEGLFTLHSIKQADEALFYELMEERIEAFGEENDGIRLELREMKEVHFDDPGAGHKALVLKDADAINRSFIEEGRQPAEADEIALTKIYAEKNGLVIGDVFPVHGEEYTITGFVLFPDYTLPMFDDSFTLDTGMQTLFLFTDETYEALSETEQFRLAGAWTNGETELTAEREETNFVVQIIDTETNFRSGGIYDELSSSRITALGLSIFIASIAVVIVSLMMHNLLQTERGQIGILKALGYSRTKIALPYFLSLMLLAFLMLLLGYILGFFAAEPLKNLYLDFYLLPEEPIAQQPGVFAAAILVPFFFFAAVSALIIYRILGEQPLELLNPKESHSVNFLTRLVSRMLRGARGAVKFKYLHAVRSTGSFLIFFLGILFATILILFAFMMNGMMDRMTTEHLEKTDYQYEAYPDPLIETPDIPEDAERFLAYPYGSYEGETVSLYGLEPDNTLHRLYDESGENITREIEDGVVISETMRMKFGLDIGGTLQLTVNQEEVEVTVQGVSEEYISDKVYFDRETLSLLLTDDQSEELYSGIYSLSSPPDEDFAAVISKEGLMEQNESLEGYMTMMTNIMVAGSGMIAASILFVLTSFTVEKNYYAISLLKVMGYSRREVNGMILNSYFVYTLLSYLISIPIALLLLRLIVVFFADYGVILPLRFEPLSLVITLAVLLLIFFLSTYISRRKINRISLQEVLKKYHE</sequence>
<evidence type="ECO:0000259" key="7">
    <source>
        <dbReference type="Pfam" id="PF02687"/>
    </source>
</evidence>
<comment type="caution">
    <text evidence="8">The sequence shown here is derived from an EMBL/GenBank/DDBJ whole genome shotgun (WGS) entry which is preliminary data.</text>
</comment>
<protein>
    <submittedName>
        <fullName evidence="8">ABC transporter permease</fullName>
    </submittedName>
</protein>
<reference evidence="8 9" key="1">
    <citation type="submission" date="2018-03" db="EMBL/GenBank/DDBJ databases">
        <title>Alkalicoccus saliphilus sp. nov., isolated from a mineral pool.</title>
        <authorList>
            <person name="Zhao B."/>
        </authorList>
    </citation>
    <scope>NUCLEOTIDE SEQUENCE [LARGE SCALE GENOMIC DNA]</scope>
    <source>
        <strain evidence="8 9">6AG</strain>
    </source>
</reference>
<proteinExistence type="predicted"/>
<feature type="transmembrane region" description="Helical" evidence="6">
    <location>
        <begin position="14"/>
        <end position="34"/>
    </location>
</feature>
<dbReference type="Proteomes" id="UP000240509">
    <property type="component" value="Unassembled WGS sequence"/>
</dbReference>
<dbReference type="GO" id="GO:0005886">
    <property type="term" value="C:plasma membrane"/>
    <property type="evidence" value="ECO:0007669"/>
    <property type="project" value="UniProtKB-SubCell"/>
</dbReference>
<gene>
    <name evidence="8" type="ORF">C6Y45_13480</name>
</gene>
<dbReference type="InterPro" id="IPR038766">
    <property type="entry name" value="Membrane_comp_ABC_pdt"/>
</dbReference>
<comment type="subcellular location">
    <subcellularLocation>
        <location evidence="1">Cell membrane</location>
        <topology evidence="1">Multi-pass membrane protein</topology>
    </subcellularLocation>
</comment>
<dbReference type="Pfam" id="PF02687">
    <property type="entry name" value="FtsX"/>
    <property type="match status" value="2"/>
</dbReference>